<dbReference type="InterPro" id="IPR000067">
    <property type="entry name" value="FlgMring_FliF"/>
</dbReference>
<comment type="function">
    <text evidence="9">The M ring may be actively involved in energy transduction.</text>
</comment>
<keyword evidence="14" id="KW-0282">Flagellum</keyword>
<evidence type="ECO:0000256" key="11">
    <source>
        <dbReference type="SAM" id="Phobius"/>
    </source>
</evidence>
<dbReference type="AlphaFoldDB" id="A0A081BEL9"/>
<dbReference type="GO" id="GO:0071973">
    <property type="term" value="P:bacterial-type flagellum-dependent cell motility"/>
    <property type="evidence" value="ECO:0007669"/>
    <property type="project" value="InterPro"/>
</dbReference>
<organism evidence="14 15">
    <name type="scientific">Tepidicaulis marinus</name>
    <dbReference type="NCBI Taxonomy" id="1333998"/>
    <lineage>
        <taxon>Bacteria</taxon>
        <taxon>Pseudomonadati</taxon>
        <taxon>Pseudomonadota</taxon>
        <taxon>Alphaproteobacteria</taxon>
        <taxon>Hyphomicrobiales</taxon>
        <taxon>Parvibaculaceae</taxon>
        <taxon>Tepidicaulis</taxon>
    </lineage>
</organism>
<dbReference type="PIRSF" id="PIRSF004862">
    <property type="entry name" value="FliF"/>
    <property type="match status" value="1"/>
</dbReference>
<dbReference type="InterPro" id="IPR045851">
    <property type="entry name" value="AMP-bd_C_sf"/>
</dbReference>
<dbReference type="InterPro" id="IPR006182">
    <property type="entry name" value="FliF_N_dom"/>
</dbReference>
<keyword evidence="5 11" id="KW-0812">Transmembrane</keyword>
<comment type="similarity">
    <text evidence="3 9">Belongs to the FliF family.</text>
</comment>
<feature type="transmembrane region" description="Helical" evidence="11">
    <location>
        <begin position="443"/>
        <end position="462"/>
    </location>
</feature>
<dbReference type="PANTHER" id="PTHR30046:SF0">
    <property type="entry name" value="FLAGELLAR M-RING PROTEIN"/>
    <property type="match status" value="1"/>
</dbReference>
<evidence type="ECO:0000313" key="15">
    <source>
        <dbReference type="Proteomes" id="UP000028702"/>
    </source>
</evidence>
<dbReference type="EMBL" id="BBIO01000019">
    <property type="protein sequence ID" value="GAK46487.1"/>
    <property type="molecule type" value="Genomic_DNA"/>
</dbReference>
<keyword evidence="6 11" id="KW-1133">Transmembrane helix</keyword>
<dbReference type="InterPro" id="IPR043427">
    <property type="entry name" value="YscJ/FliF"/>
</dbReference>
<dbReference type="STRING" id="1333998.M2A_2986"/>
<name>A0A081BEL9_9HYPH</name>
<dbReference type="GO" id="GO:0005886">
    <property type="term" value="C:plasma membrane"/>
    <property type="evidence" value="ECO:0007669"/>
    <property type="project" value="UniProtKB-SubCell"/>
</dbReference>
<keyword evidence="8 9" id="KW-0975">Bacterial flagellum</keyword>
<evidence type="ECO:0000256" key="6">
    <source>
        <dbReference type="ARBA" id="ARBA00022989"/>
    </source>
</evidence>
<comment type="subcellular location">
    <subcellularLocation>
        <location evidence="1 9">Bacterial flagellum basal body</location>
    </subcellularLocation>
    <subcellularLocation>
        <location evidence="2">Cell membrane</location>
        <topology evidence="2">Multi-pass membrane protein</topology>
    </subcellularLocation>
</comment>
<dbReference type="PRINTS" id="PR01009">
    <property type="entry name" value="FLGMRINGFLIF"/>
</dbReference>
<dbReference type="GO" id="GO:0003774">
    <property type="term" value="F:cytoskeletal motor activity"/>
    <property type="evidence" value="ECO:0007669"/>
    <property type="project" value="InterPro"/>
</dbReference>
<evidence type="ECO:0000256" key="9">
    <source>
        <dbReference type="PIRNR" id="PIRNR004862"/>
    </source>
</evidence>
<evidence type="ECO:0000259" key="13">
    <source>
        <dbReference type="Pfam" id="PF08345"/>
    </source>
</evidence>
<reference evidence="14 15" key="1">
    <citation type="submission" date="2014-07" db="EMBL/GenBank/DDBJ databases">
        <title>Tepidicaulis marinum gen. nov., sp. nov., a novel marine bacterium denitrifying nitrate to nitrous oxide strictly under microaerobic conditions.</title>
        <authorList>
            <person name="Takeuchi M."/>
            <person name="Yamagishi T."/>
            <person name="Kamagata Y."/>
            <person name="Oshima K."/>
            <person name="Hattori M."/>
            <person name="Katayama T."/>
            <person name="Hanada S."/>
            <person name="Tamaki H."/>
            <person name="Marumo K."/>
            <person name="Maeda H."/>
            <person name="Nedachi M."/>
            <person name="Iwasaki W."/>
            <person name="Suwa Y."/>
            <person name="Sakata S."/>
        </authorList>
    </citation>
    <scope>NUCLEOTIDE SEQUENCE [LARGE SCALE GENOMIC DNA]</scope>
    <source>
        <strain evidence="14 15">MA2</strain>
    </source>
</reference>
<evidence type="ECO:0000256" key="3">
    <source>
        <dbReference type="ARBA" id="ARBA00007971"/>
    </source>
</evidence>
<evidence type="ECO:0000256" key="5">
    <source>
        <dbReference type="ARBA" id="ARBA00022692"/>
    </source>
</evidence>
<dbReference type="RefSeq" id="WP_045449096.1">
    <property type="nucleotide sequence ID" value="NZ_BBIO01000019.1"/>
</dbReference>
<keyword evidence="7 11" id="KW-0472">Membrane</keyword>
<feature type="domain" description="Flagellar M-ring N-terminal" evidence="12">
    <location>
        <begin position="39"/>
        <end position="212"/>
    </location>
</feature>
<gene>
    <name evidence="14" type="ORF">M2A_2986</name>
</gene>
<dbReference type="Pfam" id="PF01514">
    <property type="entry name" value="YscJ_FliF"/>
    <property type="match status" value="1"/>
</dbReference>
<dbReference type="eggNOG" id="COG1766">
    <property type="taxonomic scope" value="Bacteria"/>
</dbReference>
<evidence type="ECO:0000259" key="12">
    <source>
        <dbReference type="Pfam" id="PF01514"/>
    </source>
</evidence>
<evidence type="ECO:0000256" key="10">
    <source>
        <dbReference type="SAM" id="MobiDB-lite"/>
    </source>
</evidence>
<sequence length="562" mass="61015">MNSFADFLKTLGPSRIAALGLVAAGLFGFFAFVTIKVTEEPMALLYSELDQQDAAAILAELDAQNIPYELKGDGTRIFVPENRVLRMRMAMAEQGLPNGNIVGYEIFDNADALGTTSFVQNLNYLRALEGEMARTIRSIDRVENARVHLVLPEREVFSRQRREPSASIVLKVRGAPLAQSQVKAIQYLAASGVDGLKPGRVSIVDEAGNLLASGDGNETAAALNATFDERNIAYERRLRSEIERIVESIVGPEKARVRVTAELDFNRVTRTSDRYDPDGQVVRSTQTVEESSASSDGAVNDGVTVGNNVPDANFGPENGDGAAAATDTSSRVEETVNYEISRVTETEVLEAGRVKRISVAVLVDGVYDQTPDGQVDYQSRSSEDLEKIASLVRSAIGYDEERGDQVEVVNLRFAPQSEAEKLPEIEEPFLGLRKADYIRIGEIAALLIISVLVLLFVVRPFIRGLNAPASTGTNLALPAGTQYTAEDGTQMIAQGTDEQGEPIAALPGPQVQRTSDVESMIDIARVEGKVRESSVKKVGELISGHPDETLAIIRNWLHEQPA</sequence>
<dbReference type="PANTHER" id="PTHR30046">
    <property type="entry name" value="FLAGELLAR M-RING PROTEIN"/>
    <property type="match status" value="1"/>
</dbReference>
<evidence type="ECO:0000313" key="14">
    <source>
        <dbReference type="EMBL" id="GAK46487.1"/>
    </source>
</evidence>
<dbReference type="Proteomes" id="UP000028702">
    <property type="component" value="Unassembled WGS sequence"/>
</dbReference>
<keyword evidence="4" id="KW-1003">Cell membrane</keyword>
<evidence type="ECO:0000256" key="1">
    <source>
        <dbReference type="ARBA" id="ARBA00004117"/>
    </source>
</evidence>
<keyword evidence="15" id="KW-1185">Reference proteome</keyword>
<comment type="caution">
    <text evidence="14">The sequence shown here is derived from an EMBL/GenBank/DDBJ whole genome shotgun (WGS) entry which is preliminary data.</text>
</comment>
<dbReference type="GO" id="GO:0009431">
    <property type="term" value="C:bacterial-type flagellum basal body, MS ring"/>
    <property type="evidence" value="ECO:0007669"/>
    <property type="project" value="InterPro"/>
</dbReference>
<keyword evidence="14" id="KW-0969">Cilium</keyword>
<evidence type="ECO:0000256" key="4">
    <source>
        <dbReference type="ARBA" id="ARBA00022475"/>
    </source>
</evidence>
<dbReference type="Gene3D" id="3.30.300.30">
    <property type="match status" value="1"/>
</dbReference>
<accession>A0A081BEL9</accession>
<dbReference type="Pfam" id="PF08345">
    <property type="entry name" value="YscJ_FliF_C"/>
    <property type="match status" value="1"/>
</dbReference>
<dbReference type="InterPro" id="IPR013556">
    <property type="entry name" value="Flag_M-ring_C"/>
</dbReference>
<feature type="transmembrane region" description="Helical" evidence="11">
    <location>
        <begin position="16"/>
        <end position="35"/>
    </location>
</feature>
<feature type="domain" description="Flagellar M-ring C-terminal" evidence="13">
    <location>
        <begin position="247"/>
        <end position="413"/>
    </location>
</feature>
<protein>
    <recommendedName>
        <fullName evidence="9">Flagellar M-ring protein</fullName>
    </recommendedName>
</protein>
<proteinExistence type="inferred from homology"/>
<feature type="region of interest" description="Disordered" evidence="10">
    <location>
        <begin position="271"/>
        <end position="330"/>
    </location>
</feature>
<feature type="compositionally biased region" description="Polar residues" evidence="10">
    <location>
        <begin position="282"/>
        <end position="297"/>
    </location>
</feature>
<evidence type="ECO:0000256" key="8">
    <source>
        <dbReference type="ARBA" id="ARBA00023143"/>
    </source>
</evidence>
<evidence type="ECO:0000256" key="2">
    <source>
        <dbReference type="ARBA" id="ARBA00004651"/>
    </source>
</evidence>
<dbReference type="NCBIfam" id="TIGR00206">
    <property type="entry name" value="fliF"/>
    <property type="match status" value="1"/>
</dbReference>
<keyword evidence="14" id="KW-0966">Cell projection</keyword>
<evidence type="ECO:0000256" key="7">
    <source>
        <dbReference type="ARBA" id="ARBA00023136"/>
    </source>
</evidence>